<feature type="region of interest" description="Disordered" evidence="1">
    <location>
        <begin position="1"/>
        <end position="23"/>
    </location>
</feature>
<reference evidence="2 3" key="1">
    <citation type="journal article" date="2011" name="Cell">
        <title>The monarch butterfly genome yields insights into long-distance migration.</title>
        <authorList>
            <person name="Zhan S."/>
            <person name="Merlin C."/>
            <person name="Boore J.L."/>
            <person name="Reppert S.M."/>
        </authorList>
    </citation>
    <scope>NUCLEOTIDE SEQUENCE [LARGE SCALE GENOMIC DNA]</scope>
    <source>
        <strain evidence="2">F-2</strain>
    </source>
</reference>
<proteinExistence type="predicted"/>
<comment type="caution">
    <text evidence="2">The sequence shown here is derived from an EMBL/GenBank/DDBJ whole genome shotgun (WGS) entry which is preliminary data.</text>
</comment>
<accession>A0A212FKG2</accession>
<feature type="non-terminal residue" evidence="2">
    <location>
        <position position="1"/>
    </location>
</feature>
<dbReference type="InParanoid" id="A0A212FKG2"/>
<name>A0A212FKG2_DANPL</name>
<feature type="compositionally biased region" description="Acidic residues" evidence="1">
    <location>
        <begin position="7"/>
        <end position="16"/>
    </location>
</feature>
<sequence length="23" mass="2705">VVLETDFAIEEDDDEDSKDKYDN</sequence>
<protein>
    <submittedName>
        <fullName evidence="2">Uncharacterized protein</fullName>
    </submittedName>
</protein>
<evidence type="ECO:0000313" key="2">
    <source>
        <dbReference type="EMBL" id="OWR54233.1"/>
    </source>
</evidence>
<evidence type="ECO:0000256" key="1">
    <source>
        <dbReference type="SAM" id="MobiDB-lite"/>
    </source>
</evidence>
<dbReference type="KEGG" id="dpl:KGM_213965B"/>
<evidence type="ECO:0000313" key="3">
    <source>
        <dbReference type="Proteomes" id="UP000007151"/>
    </source>
</evidence>
<gene>
    <name evidence="2" type="ORF">KGM_213965B</name>
</gene>
<keyword evidence="3" id="KW-1185">Reference proteome</keyword>
<dbReference type="Proteomes" id="UP000007151">
    <property type="component" value="Unassembled WGS sequence"/>
</dbReference>
<dbReference type="EMBL" id="AGBW02008045">
    <property type="protein sequence ID" value="OWR54233.1"/>
    <property type="molecule type" value="Genomic_DNA"/>
</dbReference>
<dbReference type="AlphaFoldDB" id="A0A212FKG2"/>
<organism evidence="2 3">
    <name type="scientific">Danaus plexippus plexippus</name>
    <dbReference type="NCBI Taxonomy" id="278856"/>
    <lineage>
        <taxon>Eukaryota</taxon>
        <taxon>Metazoa</taxon>
        <taxon>Ecdysozoa</taxon>
        <taxon>Arthropoda</taxon>
        <taxon>Hexapoda</taxon>
        <taxon>Insecta</taxon>
        <taxon>Pterygota</taxon>
        <taxon>Neoptera</taxon>
        <taxon>Endopterygota</taxon>
        <taxon>Lepidoptera</taxon>
        <taxon>Glossata</taxon>
        <taxon>Ditrysia</taxon>
        <taxon>Papilionoidea</taxon>
        <taxon>Nymphalidae</taxon>
        <taxon>Danainae</taxon>
        <taxon>Danaini</taxon>
        <taxon>Danaina</taxon>
        <taxon>Danaus</taxon>
        <taxon>Danaus</taxon>
    </lineage>
</organism>